<evidence type="ECO:0000256" key="8">
    <source>
        <dbReference type="RuleBase" id="RU364036"/>
    </source>
</evidence>
<evidence type="ECO:0000256" key="6">
    <source>
        <dbReference type="ARBA" id="ARBA00023242"/>
    </source>
</evidence>
<comment type="subcellular location">
    <subcellularLocation>
        <location evidence="1 8">Nucleus</location>
    </subcellularLocation>
</comment>
<evidence type="ECO:0000256" key="7">
    <source>
        <dbReference type="PROSITE-ProRule" id="PRU00176"/>
    </source>
</evidence>
<evidence type="ECO:0000259" key="10">
    <source>
        <dbReference type="PROSITE" id="PS50102"/>
    </source>
</evidence>
<evidence type="ECO:0000313" key="11">
    <source>
        <dbReference type="EMBL" id="CDU22036.1"/>
    </source>
</evidence>
<dbReference type="GO" id="GO:0005634">
    <property type="term" value="C:nucleus"/>
    <property type="evidence" value="ECO:0007669"/>
    <property type="project" value="UniProtKB-SubCell"/>
</dbReference>
<dbReference type="GO" id="GO:0045292">
    <property type="term" value="P:mRNA cis splicing, via spliceosome"/>
    <property type="evidence" value="ECO:0007669"/>
    <property type="project" value="InterPro"/>
</dbReference>
<dbReference type="CDD" id="cd12240">
    <property type="entry name" value="RRM_NCBP2"/>
    <property type="match status" value="1"/>
</dbReference>
<evidence type="ECO:0000256" key="3">
    <source>
        <dbReference type="ARBA" id="ARBA00022664"/>
    </source>
</evidence>
<feature type="compositionally biased region" description="Basic and acidic residues" evidence="9">
    <location>
        <begin position="224"/>
        <end position="250"/>
    </location>
</feature>
<dbReference type="InterPro" id="IPR035979">
    <property type="entry name" value="RBD_domain_sf"/>
</dbReference>
<keyword evidence="6 8" id="KW-0539">Nucleus</keyword>
<dbReference type="PANTHER" id="PTHR18847:SF0">
    <property type="entry name" value="NUCLEAR CAP-BINDING PROTEIN SUBUNIT 2"/>
    <property type="match status" value="1"/>
</dbReference>
<keyword evidence="4 7" id="KW-0694">RNA-binding</keyword>
<sequence length="260" mass="29556">MSHILQPLDAPSPYRDSRSDTTKEQQLQALRKTATLYLGNLSFYTTEEQIYEVFSRVASLSSGGGIKRIIMGLDRNTKTPCGFAFVEFYTHAEAVESMRYVNGTKLDERIIRCDLDPGYKEGRQYGRGRSGGQVRDEYRKEYDAGRGGWGHERLRMEEERKRIEAEQARRVEREQLYQEATAGMDAGGGGTVPAGAEHLYSEMEGDARGHAGEADGWDTQPRAVKRERSYADDEDRELYGKSEKNPRFREDDDDDQDADV</sequence>
<dbReference type="GO" id="GO:0005846">
    <property type="term" value="C:nuclear cap binding complex"/>
    <property type="evidence" value="ECO:0007669"/>
    <property type="project" value="InterPro"/>
</dbReference>
<feature type="domain" description="RRM" evidence="10">
    <location>
        <begin position="34"/>
        <end position="118"/>
    </location>
</feature>
<dbReference type="SUPFAM" id="SSF54928">
    <property type="entry name" value="RNA-binding domain, RBD"/>
    <property type="match status" value="1"/>
</dbReference>
<keyword evidence="3 8" id="KW-0507">mRNA processing</keyword>
<dbReference type="PROSITE" id="PS50102">
    <property type="entry name" value="RRM"/>
    <property type="match status" value="1"/>
</dbReference>
<keyword evidence="5 8" id="KW-0508">mRNA splicing</keyword>
<dbReference type="Gene3D" id="3.30.70.330">
    <property type="match status" value="1"/>
</dbReference>
<dbReference type="Pfam" id="PF00076">
    <property type="entry name" value="RRM_1"/>
    <property type="match status" value="1"/>
</dbReference>
<comment type="similarity">
    <text evidence="2 8">Belongs to the RRM NCBP2 family.</text>
</comment>
<feature type="compositionally biased region" description="Acidic residues" evidence="9">
    <location>
        <begin position="251"/>
        <end position="260"/>
    </location>
</feature>
<dbReference type="EMBL" id="LK056654">
    <property type="protein sequence ID" value="CDU22036.1"/>
    <property type="molecule type" value="Genomic_DNA"/>
</dbReference>
<feature type="region of interest" description="Disordered" evidence="9">
    <location>
        <begin position="1"/>
        <end position="23"/>
    </location>
</feature>
<feature type="compositionally biased region" description="Basic and acidic residues" evidence="9">
    <location>
        <begin position="199"/>
        <end position="213"/>
    </location>
</feature>
<dbReference type="AlphaFoldDB" id="A0A127Z7I0"/>
<gene>
    <name evidence="11" type="ORF">SPSC_00666</name>
</gene>
<evidence type="ECO:0000256" key="9">
    <source>
        <dbReference type="SAM" id="MobiDB-lite"/>
    </source>
</evidence>
<evidence type="ECO:0000256" key="1">
    <source>
        <dbReference type="ARBA" id="ARBA00004123"/>
    </source>
</evidence>
<name>A0A127Z7I0_9BASI</name>
<dbReference type="OrthoDB" id="201398at2759"/>
<protein>
    <recommendedName>
        <fullName evidence="8">Nuclear cap-binding protein subunit 2</fullName>
    </recommendedName>
    <alternativeName>
        <fullName evidence="8">20 kDa nuclear cap-binding protein</fullName>
    </alternativeName>
</protein>
<dbReference type="FunFam" id="3.30.70.330:FF:000399">
    <property type="entry name" value="Nuclear cap-binding protein subunit 2"/>
    <property type="match status" value="1"/>
</dbReference>
<dbReference type="PANTHER" id="PTHR18847">
    <property type="entry name" value="20 KD NUCLEAR CAP BINDING PROTEIN"/>
    <property type="match status" value="1"/>
</dbReference>
<dbReference type="InterPro" id="IPR000504">
    <property type="entry name" value="RRM_dom"/>
</dbReference>
<dbReference type="SMART" id="SM00360">
    <property type="entry name" value="RRM"/>
    <property type="match status" value="1"/>
</dbReference>
<feature type="region of interest" description="Disordered" evidence="9">
    <location>
        <begin position="198"/>
        <end position="260"/>
    </location>
</feature>
<reference evidence="11" key="1">
    <citation type="submission" date="2014-06" db="EMBL/GenBank/DDBJ databases">
        <authorList>
            <person name="Ju J."/>
            <person name="Zhang J."/>
        </authorList>
    </citation>
    <scope>NUCLEOTIDE SEQUENCE</scope>
    <source>
        <strain evidence="11">SscI8</strain>
    </source>
</reference>
<dbReference type="GO" id="GO:0000339">
    <property type="term" value="F:RNA cap binding"/>
    <property type="evidence" value="ECO:0007669"/>
    <property type="project" value="InterPro"/>
</dbReference>
<dbReference type="InterPro" id="IPR034148">
    <property type="entry name" value="NCBP2_RRM"/>
</dbReference>
<dbReference type="InterPro" id="IPR027157">
    <property type="entry name" value="NCBP2"/>
</dbReference>
<proteinExistence type="inferred from homology"/>
<evidence type="ECO:0000256" key="2">
    <source>
        <dbReference type="ARBA" id="ARBA00010725"/>
    </source>
</evidence>
<dbReference type="InterPro" id="IPR012677">
    <property type="entry name" value="Nucleotide-bd_a/b_plait_sf"/>
</dbReference>
<evidence type="ECO:0000256" key="4">
    <source>
        <dbReference type="ARBA" id="ARBA00022884"/>
    </source>
</evidence>
<evidence type="ECO:0000256" key="5">
    <source>
        <dbReference type="ARBA" id="ARBA00023187"/>
    </source>
</evidence>
<accession>A0A127Z7I0</accession>
<organism evidence="11">
    <name type="scientific">Sporisorium scitamineum</name>
    <dbReference type="NCBI Taxonomy" id="49012"/>
    <lineage>
        <taxon>Eukaryota</taxon>
        <taxon>Fungi</taxon>
        <taxon>Dikarya</taxon>
        <taxon>Basidiomycota</taxon>
        <taxon>Ustilaginomycotina</taxon>
        <taxon>Ustilaginomycetes</taxon>
        <taxon>Ustilaginales</taxon>
        <taxon>Ustilaginaceae</taxon>
        <taxon>Sporisorium</taxon>
    </lineage>
</organism>